<dbReference type="GO" id="GO:0009103">
    <property type="term" value="P:lipopolysaccharide biosynthetic process"/>
    <property type="evidence" value="ECO:0007669"/>
    <property type="project" value="TreeGrafter"/>
</dbReference>
<dbReference type="InterPro" id="IPR028098">
    <property type="entry name" value="Glyco_trans_4-like_N"/>
</dbReference>
<dbReference type="GO" id="GO:0016757">
    <property type="term" value="F:glycosyltransferase activity"/>
    <property type="evidence" value="ECO:0007669"/>
    <property type="project" value="InterPro"/>
</dbReference>
<dbReference type="Pfam" id="PF13439">
    <property type="entry name" value="Glyco_transf_4"/>
    <property type="match status" value="1"/>
</dbReference>
<dbReference type="PANTHER" id="PTHR46401">
    <property type="entry name" value="GLYCOSYLTRANSFERASE WBBK-RELATED"/>
    <property type="match status" value="1"/>
</dbReference>
<evidence type="ECO:0000259" key="2">
    <source>
        <dbReference type="Pfam" id="PF00534"/>
    </source>
</evidence>
<evidence type="ECO:0000313" key="5">
    <source>
        <dbReference type="Proteomes" id="UP000185192"/>
    </source>
</evidence>
<gene>
    <name evidence="4" type="ORF">SAMN02745824_3405</name>
</gene>
<dbReference type="AlphaFoldDB" id="A0A1N6HQD4"/>
<name>A0A1N6HQD4_9SPHN</name>
<dbReference type="Pfam" id="PF00534">
    <property type="entry name" value="Glycos_transf_1"/>
    <property type="match status" value="1"/>
</dbReference>
<accession>A0A1N6HQD4</accession>
<evidence type="ECO:0000256" key="1">
    <source>
        <dbReference type="ARBA" id="ARBA00022679"/>
    </source>
</evidence>
<dbReference type="SUPFAM" id="SSF53756">
    <property type="entry name" value="UDP-Glycosyltransferase/glycogen phosphorylase"/>
    <property type="match status" value="1"/>
</dbReference>
<proteinExistence type="predicted"/>
<dbReference type="Gene3D" id="3.40.50.2000">
    <property type="entry name" value="Glycogen Phosphorylase B"/>
    <property type="match status" value="2"/>
</dbReference>
<dbReference type="EMBL" id="FSQW01000002">
    <property type="protein sequence ID" value="SIO21973.1"/>
    <property type="molecule type" value="Genomic_DNA"/>
</dbReference>
<feature type="domain" description="Glycosyl transferase family 1" evidence="2">
    <location>
        <begin position="196"/>
        <end position="351"/>
    </location>
</feature>
<dbReference type="PANTHER" id="PTHR46401:SF2">
    <property type="entry name" value="GLYCOSYLTRANSFERASE WBBK-RELATED"/>
    <property type="match status" value="1"/>
</dbReference>
<organism evidence="4 5">
    <name type="scientific">Parasphingorhabdus marina DSM 22363</name>
    <dbReference type="NCBI Taxonomy" id="1123272"/>
    <lineage>
        <taxon>Bacteria</taxon>
        <taxon>Pseudomonadati</taxon>
        <taxon>Pseudomonadota</taxon>
        <taxon>Alphaproteobacteria</taxon>
        <taxon>Sphingomonadales</taxon>
        <taxon>Sphingomonadaceae</taxon>
        <taxon>Parasphingorhabdus</taxon>
    </lineage>
</organism>
<evidence type="ECO:0000259" key="3">
    <source>
        <dbReference type="Pfam" id="PF13439"/>
    </source>
</evidence>
<dbReference type="Proteomes" id="UP000185192">
    <property type="component" value="Unassembled WGS sequence"/>
</dbReference>
<dbReference type="OrthoDB" id="9801609at2"/>
<protein>
    <submittedName>
        <fullName evidence="4">Glycosyltransferase involved in cell wall bisynthesis</fullName>
    </submittedName>
</protein>
<dbReference type="InterPro" id="IPR001296">
    <property type="entry name" value="Glyco_trans_1"/>
</dbReference>
<reference evidence="5" key="1">
    <citation type="submission" date="2016-11" db="EMBL/GenBank/DDBJ databases">
        <authorList>
            <person name="Varghese N."/>
            <person name="Submissions S."/>
        </authorList>
    </citation>
    <scope>NUCLEOTIDE SEQUENCE [LARGE SCALE GENOMIC DNA]</scope>
    <source>
        <strain evidence="5">DSM 22363</strain>
    </source>
</reference>
<keyword evidence="5" id="KW-1185">Reference proteome</keyword>
<feature type="domain" description="Glycosyltransferase subfamily 4-like N-terminal" evidence="3">
    <location>
        <begin position="36"/>
        <end position="180"/>
    </location>
</feature>
<sequence length="376" mass="42213">MIIGIDGTRSRSGGAIGYLKNIFENGDPRDFGISEVHLWAAPHILDAIPDRTWLKPHSIGSAADHLLREVFWQRTKLPKELDRTGCNLLYIPNGVSVCRYKPQVAMCRDLLCFEPGQRELYPWHSKQQIRLRLNRWLQLRTYSNAEKVIFLSEYARDLVAEYLDDDPEEFPIIPHGVNREQFYPSEQSETRTRSTLKITYVSNLDAYKHQWNVIEGVAAARVSGVQATLNLVGNMDSPFRERLESAMNAYDPEGEWINLAGQRSSKEVGEILRQSDAFLYASSCENLPNSLIEAMASGLPILSSDKGPMPSILNETAILFDPFSPVSIKDAIMLLAAEPEQMTSLGKKTYELSKAYSWSNSANQLWKTLGAGGANG</sequence>
<keyword evidence="1 4" id="KW-0808">Transferase</keyword>
<dbReference type="STRING" id="1123272.SAMN02745824_3405"/>
<dbReference type="RefSeq" id="WP_074206269.1">
    <property type="nucleotide sequence ID" value="NZ_FSQW01000002.1"/>
</dbReference>
<evidence type="ECO:0000313" key="4">
    <source>
        <dbReference type="EMBL" id="SIO21973.1"/>
    </source>
</evidence>